<dbReference type="SUPFAM" id="SSF53597">
    <property type="entry name" value="Dihydrofolate reductase-like"/>
    <property type="match status" value="1"/>
</dbReference>
<accession>A0A2M8ENP2</accession>
<feature type="domain" description="DHFR" evidence="1">
    <location>
        <begin position="5"/>
        <end position="132"/>
    </location>
</feature>
<reference evidence="3" key="1">
    <citation type="submission" date="2017-09" db="EMBL/GenBank/DDBJ databases">
        <title>Depth-based differentiation of microbial function through sediment-hosted aquifers and enrichment of novel symbionts in the deep terrestrial subsurface.</title>
        <authorList>
            <person name="Probst A.J."/>
            <person name="Ladd B."/>
            <person name="Jarett J.K."/>
            <person name="Geller-Mcgrath D.E."/>
            <person name="Sieber C.M.K."/>
            <person name="Emerson J.B."/>
            <person name="Anantharaman K."/>
            <person name="Thomas B.C."/>
            <person name="Malmstrom R."/>
            <person name="Stieglmeier M."/>
            <person name="Klingl A."/>
            <person name="Woyke T."/>
            <person name="Ryan C.M."/>
            <person name="Banfield J.F."/>
        </authorList>
    </citation>
    <scope>NUCLEOTIDE SEQUENCE [LARGE SCALE GENOMIC DNA]</scope>
</reference>
<proteinExistence type="predicted"/>
<sequence length="173" mass="19197">MNTFIIAALTLDGKIAKYPEHNSYSWTCAEDKKFFIEKTKDAGVVILGRKTWELIGKPFEDRLVVVMTRRMGQGSGDKGQGIRGVEFTDKSPAEILSDLENRGFKGAAVAGGAEVYAEFLRADLVDEMFITVHSIIFGEGIDFVSGVEIDNFDVLDTKMFGSKSCLLHVRHRV</sequence>
<protein>
    <submittedName>
        <fullName evidence="2">Dihydrofolate reductase</fullName>
    </submittedName>
</protein>
<gene>
    <name evidence="2" type="ORF">CO057_03510</name>
</gene>
<dbReference type="InterPro" id="IPR024072">
    <property type="entry name" value="DHFR-like_dom_sf"/>
</dbReference>
<dbReference type="InterPro" id="IPR001796">
    <property type="entry name" value="DHFR_dom"/>
</dbReference>
<dbReference type="Proteomes" id="UP000230251">
    <property type="component" value="Unassembled WGS sequence"/>
</dbReference>
<dbReference type="PRINTS" id="PR00070">
    <property type="entry name" value="DHFR"/>
</dbReference>
<evidence type="ECO:0000259" key="1">
    <source>
        <dbReference type="Pfam" id="PF00186"/>
    </source>
</evidence>
<dbReference type="CDD" id="cd00209">
    <property type="entry name" value="DHFR"/>
    <property type="match status" value="1"/>
</dbReference>
<name>A0A2M8ENP2_9BACT</name>
<evidence type="ECO:0000313" key="3">
    <source>
        <dbReference type="Proteomes" id="UP000230251"/>
    </source>
</evidence>
<dbReference type="EMBL" id="PFSI01000050">
    <property type="protein sequence ID" value="PJC24365.1"/>
    <property type="molecule type" value="Genomic_DNA"/>
</dbReference>
<evidence type="ECO:0000313" key="2">
    <source>
        <dbReference type="EMBL" id="PJC24365.1"/>
    </source>
</evidence>
<dbReference type="PANTHER" id="PTHR38011">
    <property type="entry name" value="DIHYDROFOLATE REDUCTASE FAMILY PROTEIN (AFU_ORTHOLOGUE AFUA_8G06820)"/>
    <property type="match status" value="1"/>
</dbReference>
<dbReference type="GO" id="GO:0004146">
    <property type="term" value="F:dihydrofolate reductase activity"/>
    <property type="evidence" value="ECO:0007669"/>
    <property type="project" value="InterPro"/>
</dbReference>
<dbReference type="AlphaFoldDB" id="A0A2M8ENP2"/>
<dbReference type="GO" id="GO:0046654">
    <property type="term" value="P:tetrahydrofolate biosynthetic process"/>
    <property type="evidence" value="ECO:0007669"/>
    <property type="project" value="InterPro"/>
</dbReference>
<dbReference type="PANTHER" id="PTHR38011:SF11">
    <property type="entry name" value="2,5-DIAMINO-6-RIBOSYLAMINO-4(3H)-PYRIMIDINONE 5'-PHOSPHATE REDUCTASE"/>
    <property type="match status" value="1"/>
</dbReference>
<dbReference type="InterPro" id="IPR050765">
    <property type="entry name" value="Riboflavin_Biosynth_HTPR"/>
</dbReference>
<dbReference type="Pfam" id="PF00186">
    <property type="entry name" value="DHFR_1"/>
    <property type="match status" value="1"/>
</dbReference>
<dbReference type="Gene3D" id="3.40.430.10">
    <property type="entry name" value="Dihydrofolate Reductase, subunit A"/>
    <property type="match status" value="1"/>
</dbReference>
<comment type="caution">
    <text evidence="2">The sequence shown here is derived from an EMBL/GenBank/DDBJ whole genome shotgun (WGS) entry which is preliminary data.</text>
</comment>
<organism evidence="2 3">
    <name type="scientific">Candidatus Uhrbacteria bacterium CG_4_9_14_0_2_um_filter_41_50</name>
    <dbReference type="NCBI Taxonomy" id="1975031"/>
    <lineage>
        <taxon>Bacteria</taxon>
        <taxon>Candidatus Uhriibacteriota</taxon>
    </lineage>
</organism>